<comment type="caution">
    <text evidence="1">The sequence shown here is derived from an EMBL/GenBank/DDBJ whole genome shotgun (WGS) entry which is preliminary data.</text>
</comment>
<gene>
    <name evidence="1" type="ORF">GH714_018220</name>
</gene>
<evidence type="ECO:0000313" key="2">
    <source>
        <dbReference type="Proteomes" id="UP000467840"/>
    </source>
</evidence>
<reference evidence="1 2" key="1">
    <citation type="journal article" date="2020" name="Mol. Plant">
        <title>The Chromosome-Based Rubber Tree Genome Provides New Insights into Spurge Genome Evolution and Rubber Biosynthesis.</title>
        <authorList>
            <person name="Liu J."/>
            <person name="Shi C."/>
            <person name="Shi C.C."/>
            <person name="Li W."/>
            <person name="Zhang Q.J."/>
            <person name="Zhang Y."/>
            <person name="Li K."/>
            <person name="Lu H.F."/>
            <person name="Shi C."/>
            <person name="Zhu S.T."/>
            <person name="Xiao Z.Y."/>
            <person name="Nan H."/>
            <person name="Yue Y."/>
            <person name="Zhu X.G."/>
            <person name="Wu Y."/>
            <person name="Hong X.N."/>
            <person name="Fan G.Y."/>
            <person name="Tong Y."/>
            <person name="Zhang D."/>
            <person name="Mao C.L."/>
            <person name="Liu Y.L."/>
            <person name="Hao S.J."/>
            <person name="Liu W.Q."/>
            <person name="Lv M.Q."/>
            <person name="Zhang H.B."/>
            <person name="Liu Y."/>
            <person name="Hu-Tang G.R."/>
            <person name="Wang J.P."/>
            <person name="Wang J.H."/>
            <person name="Sun Y.H."/>
            <person name="Ni S.B."/>
            <person name="Chen W.B."/>
            <person name="Zhang X.C."/>
            <person name="Jiao Y.N."/>
            <person name="Eichler E.E."/>
            <person name="Li G.H."/>
            <person name="Liu X."/>
            <person name="Gao L.Z."/>
        </authorList>
    </citation>
    <scope>NUCLEOTIDE SEQUENCE [LARGE SCALE GENOMIC DNA]</scope>
    <source>
        <strain evidence="2">cv. GT1</strain>
        <tissue evidence="1">Leaf</tissue>
    </source>
</reference>
<evidence type="ECO:0000313" key="1">
    <source>
        <dbReference type="EMBL" id="KAF2300914.1"/>
    </source>
</evidence>
<name>A0A6A6LIT8_HEVBR</name>
<dbReference type="Proteomes" id="UP000467840">
    <property type="component" value="Chromosome 4"/>
</dbReference>
<dbReference type="EMBL" id="JAAGAX010000010">
    <property type="protein sequence ID" value="KAF2300914.1"/>
    <property type="molecule type" value="Genomic_DNA"/>
</dbReference>
<accession>A0A6A6LIT8</accession>
<proteinExistence type="predicted"/>
<keyword evidence="2" id="KW-1185">Reference proteome</keyword>
<protein>
    <submittedName>
        <fullName evidence="1">Uncharacterized protein</fullName>
    </submittedName>
</protein>
<dbReference type="AlphaFoldDB" id="A0A6A6LIT8"/>
<organism evidence="1 2">
    <name type="scientific">Hevea brasiliensis</name>
    <name type="common">Para rubber tree</name>
    <name type="synonym">Siphonia brasiliensis</name>
    <dbReference type="NCBI Taxonomy" id="3981"/>
    <lineage>
        <taxon>Eukaryota</taxon>
        <taxon>Viridiplantae</taxon>
        <taxon>Streptophyta</taxon>
        <taxon>Embryophyta</taxon>
        <taxon>Tracheophyta</taxon>
        <taxon>Spermatophyta</taxon>
        <taxon>Magnoliopsida</taxon>
        <taxon>eudicotyledons</taxon>
        <taxon>Gunneridae</taxon>
        <taxon>Pentapetalae</taxon>
        <taxon>rosids</taxon>
        <taxon>fabids</taxon>
        <taxon>Malpighiales</taxon>
        <taxon>Euphorbiaceae</taxon>
        <taxon>Crotonoideae</taxon>
        <taxon>Micrandreae</taxon>
        <taxon>Hevea</taxon>
    </lineage>
</organism>
<sequence>MGVRASKLGKLIGAKGVKRLVGGPPLAPREFLELLCKSAEEYGFYNEGVLRIPYEAKDFEEWMIRKTKLRITRVNPL</sequence>